<dbReference type="AlphaFoldDB" id="A0A553Q615"/>
<accession>A0A553Q615</accession>
<name>A0A553Q615_9TELE</name>
<dbReference type="EMBL" id="SRMA01026295">
    <property type="protein sequence ID" value="TRY85352.1"/>
    <property type="molecule type" value="Genomic_DNA"/>
</dbReference>
<keyword evidence="3" id="KW-1185">Reference proteome</keyword>
<gene>
    <name evidence="2" type="ORF">DNTS_031296</name>
</gene>
<reference evidence="2 3" key="1">
    <citation type="journal article" date="2019" name="Sci. Data">
        <title>Hybrid genome assembly and annotation of Danionella translucida.</title>
        <authorList>
            <person name="Kadobianskyi M."/>
            <person name="Schulze L."/>
            <person name="Schuelke M."/>
            <person name="Judkewitz B."/>
        </authorList>
    </citation>
    <scope>NUCLEOTIDE SEQUENCE [LARGE SCALE GENOMIC DNA]</scope>
    <source>
        <strain evidence="2 3">Bolton</strain>
    </source>
</reference>
<evidence type="ECO:0000313" key="3">
    <source>
        <dbReference type="Proteomes" id="UP000316079"/>
    </source>
</evidence>
<feature type="region of interest" description="Disordered" evidence="1">
    <location>
        <begin position="52"/>
        <end position="83"/>
    </location>
</feature>
<dbReference type="OrthoDB" id="6159439at2759"/>
<evidence type="ECO:0000256" key="1">
    <source>
        <dbReference type="SAM" id="MobiDB-lite"/>
    </source>
</evidence>
<sequence length="83" mass="9395">MQNLQLCSFGRGSFTSSFRLPLDSSAHAQHPNACMTPSADFPCDFPLSRAQLQNRRSDPVLQERPEKLQSSSREAPEQFQRTQ</sequence>
<dbReference type="Proteomes" id="UP000316079">
    <property type="component" value="Unassembled WGS sequence"/>
</dbReference>
<evidence type="ECO:0000313" key="2">
    <source>
        <dbReference type="EMBL" id="TRY85352.1"/>
    </source>
</evidence>
<proteinExistence type="predicted"/>
<feature type="compositionally biased region" description="Polar residues" evidence="1">
    <location>
        <begin position="68"/>
        <end position="83"/>
    </location>
</feature>
<comment type="caution">
    <text evidence="2">The sequence shown here is derived from an EMBL/GenBank/DDBJ whole genome shotgun (WGS) entry which is preliminary data.</text>
</comment>
<protein>
    <submittedName>
        <fullName evidence="2">Uncharacterized protein</fullName>
    </submittedName>
</protein>
<feature type="compositionally biased region" description="Basic and acidic residues" evidence="1">
    <location>
        <begin position="55"/>
        <end position="67"/>
    </location>
</feature>
<organism evidence="2 3">
    <name type="scientific">Danionella cerebrum</name>
    <dbReference type="NCBI Taxonomy" id="2873325"/>
    <lineage>
        <taxon>Eukaryota</taxon>
        <taxon>Metazoa</taxon>
        <taxon>Chordata</taxon>
        <taxon>Craniata</taxon>
        <taxon>Vertebrata</taxon>
        <taxon>Euteleostomi</taxon>
        <taxon>Actinopterygii</taxon>
        <taxon>Neopterygii</taxon>
        <taxon>Teleostei</taxon>
        <taxon>Ostariophysi</taxon>
        <taxon>Cypriniformes</taxon>
        <taxon>Danionidae</taxon>
        <taxon>Danioninae</taxon>
        <taxon>Danionella</taxon>
    </lineage>
</organism>